<name>A0A0P0GC18_9BACE</name>
<evidence type="ECO:0000256" key="2">
    <source>
        <dbReference type="ARBA" id="ARBA00006275"/>
    </source>
</evidence>
<dbReference type="EMBL" id="CP012801">
    <property type="protein sequence ID" value="ALJ58368.1"/>
    <property type="molecule type" value="Genomic_DNA"/>
</dbReference>
<accession>A0A0P0GC18</accession>
<dbReference type="Proteomes" id="UP000061809">
    <property type="component" value="Chromosome"/>
</dbReference>
<evidence type="ECO:0000256" key="5">
    <source>
        <dbReference type="ARBA" id="ARBA00023237"/>
    </source>
</evidence>
<dbReference type="InterPro" id="IPR033985">
    <property type="entry name" value="SusD-like_N"/>
</dbReference>
<reference evidence="9 10" key="1">
    <citation type="journal article" date="2015" name="Science">
        <title>Genetic determinants of in vivo fitness and diet responsiveness in multiple human gut Bacteroides.</title>
        <authorList>
            <person name="Wu M."/>
            <person name="McNulty N.P."/>
            <person name="Rodionov D.A."/>
            <person name="Khoroshkin M.S."/>
            <person name="Griffin N.W."/>
            <person name="Cheng J."/>
            <person name="Latreille P."/>
            <person name="Kerstetter R.A."/>
            <person name="Terrapon N."/>
            <person name="Henrissat B."/>
            <person name="Osterman A.L."/>
            <person name="Gordon J.I."/>
        </authorList>
    </citation>
    <scope>NUCLEOTIDE SEQUENCE [LARGE SCALE GENOMIC DNA]</scope>
    <source>
        <strain evidence="9 10">WH2</strain>
    </source>
</reference>
<evidence type="ECO:0000256" key="4">
    <source>
        <dbReference type="ARBA" id="ARBA00023136"/>
    </source>
</evidence>
<evidence type="ECO:0000313" key="9">
    <source>
        <dbReference type="EMBL" id="ALJ58368.1"/>
    </source>
</evidence>
<dbReference type="SUPFAM" id="SSF48452">
    <property type="entry name" value="TPR-like"/>
    <property type="match status" value="1"/>
</dbReference>
<keyword evidence="5" id="KW-0998">Cell outer membrane</keyword>
<sequence length="607" mass="69940">MKIRYISIMLLFAFLVSGCSDWLQEDDSSKLTYDFYATEKGIDAALVATYSYMRWGAGNKARYNMMTELGVDLFTEARDGKTRESFNRYESGFMNPSLKVLYEFWENHYKAISTANIAINQVEKSTELSEAKKELSLGELHFLRAYFYFDLVQQFGKIPLETKGNFEVRTDYKRAPVADIYNQIVSDLRIAEPLLPTKSANGGKASRDAAAHLLAKVYLTRASAETDIRGMKPTDLDSCLYYAESVLPENGGTHKLMSNYADLWDMKNQGNSEVIYAVQFTNNPLYNDDGNWFHLYWNAAMYELQPGMIRDIANGRPYGMIRPTDKTLLTLFDRKNDSRFYKSFKMAFYANNKKTLPKWETLSYNGEVYFTPDPAKGQKEGKNKIELGDTAIYFSVQKCGLQPGTLEMKKYLANFKYVYMPYEMHDIEGHPVLVKHLDPTRPDKNTQAGAREWVRMRLGETYLIAAEAAGRKGDYELAAKYINVVRKRAAWADKEVKAPQYWKEEGGEMNDMNSTYDLIKVTPDELKSDFVTFILDERGRELLGEIYRWEDLVRCGVLYDWVMKFNGEAKAAGTMRPFHKLRPIPQNHIDRLKPAGKIEEEQNEGYY</sequence>
<feature type="signal peptide" evidence="6">
    <location>
        <begin position="1"/>
        <end position="22"/>
    </location>
</feature>
<dbReference type="Pfam" id="PF07980">
    <property type="entry name" value="SusD_RagB"/>
    <property type="match status" value="1"/>
</dbReference>
<dbReference type="Pfam" id="PF14322">
    <property type="entry name" value="SusD-like_3"/>
    <property type="match status" value="1"/>
</dbReference>
<protein>
    <submittedName>
        <fullName evidence="9">SusD family protein</fullName>
    </submittedName>
</protein>
<proteinExistence type="inferred from homology"/>
<evidence type="ECO:0000259" key="7">
    <source>
        <dbReference type="Pfam" id="PF07980"/>
    </source>
</evidence>
<comment type="subcellular location">
    <subcellularLocation>
        <location evidence="1">Cell outer membrane</location>
    </subcellularLocation>
</comment>
<dbReference type="InterPro" id="IPR012944">
    <property type="entry name" value="SusD_RagB_dom"/>
</dbReference>
<organism evidence="9 10">
    <name type="scientific">Bacteroides cellulosilyticus</name>
    <dbReference type="NCBI Taxonomy" id="246787"/>
    <lineage>
        <taxon>Bacteria</taxon>
        <taxon>Pseudomonadati</taxon>
        <taxon>Bacteroidota</taxon>
        <taxon>Bacteroidia</taxon>
        <taxon>Bacteroidales</taxon>
        <taxon>Bacteroidaceae</taxon>
        <taxon>Bacteroides</taxon>
    </lineage>
</organism>
<feature type="chain" id="PRO_5006047434" evidence="6">
    <location>
        <begin position="23"/>
        <end position="607"/>
    </location>
</feature>
<comment type="similarity">
    <text evidence="2">Belongs to the SusD family.</text>
</comment>
<dbReference type="RefSeq" id="WP_029428423.1">
    <property type="nucleotide sequence ID" value="NZ_CP012801.1"/>
</dbReference>
<dbReference type="PATRIC" id="fig|246787.4.peg.1140"/>
<evidence type="ECO:0000256" key="1">
    <source>
        <dbReference type="ARBA" id="ARBA00004442"/>
    </source>
</evidence>
<dbReference type="AlphaFoldDB" id="A0A0P0GC18"/>
<gene>
    <name evidence="9" type="ORF">BcellWH2_01106</name>
</gene>
<evidence type="ECO:0000256" key="3">
    <source>
        <dbReference type="ARBA" id="ARBA00022729"/>
    </source>
</evidence>
<keyword evidence="4" id="KW-0472">Membrane</keyword>
<evidence type="ECO:0000256" key="6">
    <source>
        <dbReference type="SAM" id="SignalP"/>
    </source>
</evidence>
<dbReference type="PROSITE" id="PS51257">
    <property type="entry name" value="PROKAR_LIPOPROTEIN"/>
    <property type="match status" value="1"/>
</dbReference>
<feature type="domain" description="SusD-like N-terminal" evidence="8">
    <location>
        <begin position="98"/>
        <end position="219"/>
    </location>
</feature>
<dbReference type="GO" id="GO:0009279">
    <property type="term" value="C:cell outer membrane"/>
    <property type="evidence" value="ECO:0007669"/>
    <property type="project" value="UniProtKB-SubCell"/>
</dbReference>
<evidence type="ECO:0000259" key="8">
    <source>
        <dbReference type="Pfam" id="PF14322"/>
    </source>
</evidence>
<dbReference type="InterPro" id="IPR011990">
    <property type="entry name" value="TPR-like_helical_dom_sf"/>
</dbReference>
<dbReference type="KEGG" id="bcel:BcellWH2_01106"/>
<evidence type="ECO:0000313" key="10">
    <source>
        <dbReference type="Proteomes" id="UP000061809"/>
    </source>
</evidence>
<keyword evidence="3 6" id="KW-0732">Signal</keyword>
<dbReference type="Gene3D" id="1.25.40.390">
    <property type="match status" value="1"/>
</dbReference>
<feature type="domain" description="RagB/SusD" evidence="7">
    <location>
        <begin position="324"/>
        <end position="606"/>
    </location>
</feature>